<accession>A0ABY4CG83</accession>
<comment type="function">
    <text evidence="5">GTPase that associates with the 50S ribosomal subunit and may have a role during protein synthesis or ribosome biogenesis.</text>
</comment>
<keyword evidence="9" id="KW-1185">Reference proteome</keyword>
<dbReference type="PANTHER" id="PTHR10229:SF0">
    <property type="entry name" value="GTP-BINDING PROTEIN 6-RELATED"/>
    <property type="match status" value="1"/>
</dbReference>
<dbReference type="NCBIfam" id="TIGR03156">
    <property type="entry name" value="GTP_HflX"/>
    <property type="match status" value="1"/>
</dbReference>
<evidence type="ECO:0000256" key="4">
    <source>
        <dbReference type="ARBA" id="ARBA00023134"/>
    </source>
</evidence>
<evidence type="ECO:0000256" key="2">
    <source>
        <dbReference type="ARBA" id="ARBA00022741"/>
    </source>
</evidence>
<dbReference type="InterPro" id="IPR042108">
    <property type="entry name" value="GTPase_HflX_N_sf"/>
</dbReference>
<keyword evidence="1" id="KW-0479">Metal-binding</keyword>
<evidence type="ECO:0000256" key="5">
    <source>
        <dbReference type="HAMAP-Rule" id="MF_00900"/>
    </source>
</evidence>
<dbReference type="RefSeq" id="WP_347436221.1">
    <property type="nucleotide sequence ID" value="NZ_CP089291.1"/>
</dbReference>
<comment type="subcellular location">
    <subcellularLocation>
        <location evidence="5">Cytoplasm</location>
    </subcellularLocation>
    <text evidence="5">May associate with membranes.</text>
</comment>
<gene>
    <name evidence="5 8" type="primary">hflX</name>
    <name evidence="8" type="ORF">LSG31_16785</name>
</gene>
<evidence type="ECO:0000313" key="8">
    <source>
        <dbReference type="EMBL" id="UOF89531.1"/>
    </source>
</evidence>
<evidence type="ECO:0000256" key="3">
    <source>
        <dbReference type="ARBA" id="ARBA00022842"/>
    </source>
</evidence>
<feature type="coiled-coil region" evidence="6">
    <location>
        <begin position="160"/>
        <end position="187"/>
    </location>
</feature>
<keyword evidence="5" id="KW-0963">Cytoplasm</keyword>
<dbReference type="Pfam" id="PF01926">
    <property type="entry name" value="MMR_HSR1"/>
    <property type="match status" value="1"/>
</dbReference>
<evidence type="ECO:0000313" key="9">
    <source>
        <dbReference type="Proteomes" id="UP000830167"/>
    </source>
</evidence>
<dbReference type="Proteomes" id="UP000830167">
    <property type="component" value="Chromosome"/>
</dbReference>
<dbReference type="InterPro" id="IPR032305">
    <property type="entry name" value="GTP-bd_M"/>
</dbReference>
<sequence length="428" mass="48552">MYTIVEEKTEHAILIGLKTQKSEKNWDRSFAELHNLAETAGVVVAGEMVQSKLVSDPTFFIGKGKAEELKRMADLLEADVVIANQELTPVQIKNLEYIIGVKVIDRTQLILHIFAERARSKEGKLQVELAQLKYLLPRLLGKGMDMSRLGGGIGAKGPGETKLELDRRRIRDQIHRLEQELKQIGNHRSLRTTRRSKSDIYTVAMVGYTNAGKSTLFKTLLEQYGQGDAEEGRNRLFDTLETTTRKLTLPFLGDVILSDTVGFIQDLPHHLIQSFRSTLEEVVEADLLLHVVDASDPDWPEQAATVYQVLDDLKKQDRKVLTVFNKIDQLETHEYGKEALYDPNADRMQKISAKEKLGLEELAEQLTVLLEGSIQEYLIQLPYEMGSQVRTIHASGQVLEETYEESHMQIRVNMTKTKAQKFLPFLVP</sequence>
<keyword evidence="2 5" id="KW-0547">Nucleotide-binding</keyword>
<protein>
    <recommendedName>
        <fullName evidence="5">GTPase HflX</fullName>
    </recommendedName>
    <alternativeName>
        <fullName evidence="5">GTP-binding protein HflX</fullName>
    </alternativeName>
</protein>
<keyword evidence="6" id="KW-0175">Coiled coil</keyword>
<dbReference type="Gene3D" id="3.40.50.11060">
    <property type="entry name" value="GTPase HflX, N-terminal domain"/>
    <property type="match status" value="1"/>
</dbReference>
<dbReference type="Gene3D" id="6.10.250.2860">
    <property type="match status" value="1"/>
</dbReference>
<dbReference type="InterPro" id="IPR016496">
    <property type="entry name" value="GTPase_HflX"/>
</dbReference>
<dbReference type="PANTHER" id="PTHR10229">
    <property type="entry name" value="GTP-BINDING PROTEIN HFLX"/>
    <property type="match status" value="1"/>
</dbReference>
<comment type="subunit">
    <text evidence="5">Monomer. Associates with the 50S ribosomal subunit.</text>
</comment>
<evidence type="ECO:0000259" key="7">
    <source>
        <dbReference type="PROSITE" id="PS51705"/>
    </source>
</evidence>
<feature type="domain" description="Hflx-type G" evidence="7">
    <location>
        <begin position="201"/>
        <end position="374"/>
    </location>
</feature>
<dbReference type="PROSITE" id="PS51705">
    <property type="entry name" value="G_HFLX"/>
    <property type="match status" value="1"/>
</dbReference>
<dbReference type="Pfam" id="PF16360">
    <property type="entry name" value="GTP-bdg_M"/>
    <property type="match status" value="1"/>
</dbReference>
<comment type="similarity">
    <text evidence="5">Belongs to the TRAFAC class OBG-HflX-like GTPase superfamily. HflX GTPase family.</text>
</comment>
<dbReference type="InterPro" id="IPR006073">
    <property type="entry name" value="GTP-bd"/>
</dbReference>
<evidence type="ECO:0000256" key="6">
    <source>
        <dbReference type="SAM" id="Coils"/>
    </source>
</evidence>
<dbReference type="InterPro" id="IPR025121">
    <property type="entry name" value="GTPase_HflX_N"/>
</dbReference>
<dbReference type="InterPro" id="IPR027417">
    <property type="entry name" value="P-loop_NTPase"/>
</dbReference>
<evidence type="ECO:0000256" key="1">
    <source>
        <dbReference type="ARBA" id="ARBA00022723"/>
    </source>
</evidence>
<reference evidence="8" key="1">
    <citation type="submission" date="2021-12" db="EMBL/GenBank/DDBJ databases">
        <title>Alicyclobacillaceae gen. nov., sp. nov., isolated from chalcocite enrichment system.</title>
        <authorList>
            <person name="Jiang Z."/>
        </authorList>
    </citation>
    <scope>NUCLEOTIDE SEQUENCE</scope>
    <source>
        <strain evidence="8">MYW30-H2</strain>
    </source>
</reference>
<keyword evidence="4 5" id="KW-0342">GTP-binding</keyword>
<organism evidence="8 9">
    <name type="scientific">Fodinisporobacter ferrooxydans</name>
    <dbReference type="NCBI Taxonomy" id="2901836"/>
    <lineage>
        <taxon>Bacteria</taxon>
        <taxon>Bacillati</taxon>
        <taxon>Bacillota</taxon>
        <taxon>Bacilli</taxon>
        <taxon>Bacillales</taxon>
        <taxon>Alicyclobacillaceae</taxon>
        <taxon>Fodinisporobacter</taxon>
    </lineage>
</organism>
<dbReference type="Gene3D" id="3.40.50.300">
    <property type="entry name" value="P-loop containing nucleotide triphosphate hydrolases"/>
    <property type="match status" value="1"/>
</dbReference>
<dbReference type="InterPro" id="IPR030394">
    <property type="entry name" value="G_HFLX_dom"/>
</dbReference>
<proteinExistence type="inferred from homology"/>
<dbReference type="SUPFAM" id="SSF52540">
    <property type="entry name" value="P-loop containing nucleoside triphosphate hydrolases"/>
    <property type="match status" value="1"/>
</dbReference>
<dbReference type="PIRSF" id="PIRSF006809">
    <property type="entry name" value="GTP-binding_hflX_prd"/>
    <property type="match status" value="1"/>
</dbReference>
<dbReference type="EMBL" id="CP089291">
    <property type="protein sequence ID" value="UOF89531.1"/>
    <property type="molecule type" value="Genomic_DNA"/>
</dbReference>
<keyword evidence="3" id="KW-0460">Magnesium</keyword>
<dbReference type="CDD" id="cd01878">
    <property type="entry name" value="HflX"/>
    <property type="match status" value="1"/>
</dbReference>
<dbReference type="PRINTS" id="PR00326">
    <property type="entry name" value="GTP1OBG"/>
</dbReference>
<dbReference type="Pfam" id="PF13167">
    <property type="entry name" value="GTP-bdg_N"/>
    <property type="match status" value="1"/>
</dbReference>
<dbReference type="HAMAP" id="MF_00900">
    <property type="entry name" value="GTPase_HflX"/>
    <property type="match status" value="1"/>
</dbReference>
<name>A0ABY4CG83_9BACL</name>